<evidence type="ECO:0000256" key="1">
    <source>
        <dbReference type="ARBA" id="ARBA00022491"/>
    </source>
</evidence>
<comment type="caution">
    <text evidence="7">The sequence shown here is derived from an EMBL/GenBank/DDBJ whole genome shotgun (WGS) entry which is preliminary data.</text>
</comment>
<dbReference type="InterPro" id="IPR006059">
    <property type="entry name" value="SBP"/>
</dbReference>
<dbReference type="Gene3D" id="1.10.260.40">
    <property type="entry name" value="lambda repressor-like DNA-binding domains"/>
    <property type="match status" value="1"/>
</dbReference>
<dbReference type="InterPro" id="IPR010982">
    <property type="entry name" value="Lambda_DNA-bd_dom_sf"/>
</dbReference>
<dbReference type="PANTHER" id="PTHR30146:SF148">
    <property type="entry name" value="HTH-TYPE TRANSCRIPTIONAL REPRESSOR PURR-RELATED"/>
    <property type="match status" value="1"/>
</dbReference>
<evidence type="ECO:0000256" key="3">
    <source>
        <dbReference type="ARBA" id="ARBA00023125"/>
    </source>
</evidence>
<dbReference type="InterPro" id="IPR028082">
    <property type="entry name" value="Peripla_BP_I"/>
</dbReference>
<keyword evidence="8" id="KW-1185">Reference proteome</keyword>
<dbReference type="GO" id="GO:0003700">
    <property type="term" value="F:DNA-binding transcription factor activity"/>
    <property type="evidence" value="ECO:0007669"/>
    <property type="project" value="TreeGrafter"/>
</dbReference>
<keyword evidence="4" id="KW-0804">Transcription</keyword>
<protein>
    <submittedName>
        <fullName evidence="7">DNA-binding LacI/PurR family transcriptional regulator</fullName>
    </submittedName>
</protein>
<keyword evidence="1" id="KW-0678">Repressor</keyword>
<evidence type="ECO:0000259" key="5">
    <source>
        <dbReference type="PROSITE" id="PS50932"/>
    </source>
</evidence>
<gene>
    <name evidence="7" type="ORF">DES39_0340</name>
</gene>
<evidence type="ECO:0000256" key="4">
    <source>
        <dbReference type="ARBA" id="ARBA00023163"/>
    </source>
</evidence>
<evidence type="ECO:0000313" key="7">
    <source>
        <dbReference type="EMBL" id="RKS87126.1"/>
    </source>
</evidence>
<dbReference type="Proteomes" id="UP000278542">
    <property type="component" value="Unassembled WGS sequence"/>
</dbReference>
<dbReference type="InterPro" id="IPR000843">
    <property type="entry name" value="HTH_LacI"/>
</dbReference>
<reference evidence="7 8" key="1">
    <citation type="submission" date="2018-10" db="EMBL/GenBank/DDBJ databases">
        <title>Genomic Encyclopedia of Type Strains, Phase IV (KMG-IV): sequencing the most valuable type-strain genomes for metagenomic binning, comparative biology and taxonomic classification.</title>
        <authorList>
            <person name="Goeker M."/>
        </authorList>
    </citation>
    <scope>NUCLEOTIDE SEQUENCE [LARGE SCALE GENOMIC DNA]</scope>
    <source>
        <strain evidence="7 8">DSM 22228</strain>
    </source>
</reference>
<dbReference type="PROSITE" id="PS00356">
    <property type="entry name" value="HTH_LACI_1"/>
    <property type="match status" value="1"/>
</dbReference>
<dbReference type="OrthoDB" id="9808332at2"/>
<feature type="domain" description="HTH cro/C1-type" evidence="6">
    <location>
        <begin position="3"/>
        <end position="39"/>
    </location>
</feature>
<dbReference type="SUPFAM" id="SSF47413">
    <property type="entry name" value="lambda repressor-like DNA-binding domains"/>
    <property type="match status" value="1"/>
</dbReference>
<sequence length="726" mass="83347">MSTIKDIAKMAGVSHGTVSNVLNGRGNVSVKKIKLVEDAAQKLGYRLNAQAKILKEGFAKTISIVLPNITSEQYHCLYERLFSDLVAQGYELTLYITRDAKERELQFIQKIATKRDSAVIVVSCLDSAESYYQMLQTPKNKIIFVYRKPACAEQFISLDFEQAGRDIADAVMTKQYHRIGLFSNSIKNAHSYALKQGLLNRFDELKYAVQLYHAESVPSDGTYNLAFSFFNQPNEPFEVIITSDIERAHYVRSANYFGHQAKCPPIYTLSNEGFRYDDNFYQYHMNYGLLSQNIVNLVEGDELIAVKNKGYFFFADNFDHQPITTPCKTLKLLILPSPSTEALRKLLPHFKKKSGIDVTLDVRSFDEMYCLFDELDQHPDVDIIRIDMASLPWFAPSILRPLKQLNLDLTKLLNHYAKQVTERFTYLNGEAYAVPFDPSIQMLFYRQDLFDDPLIKRQYFEKYRRNLDVPTDFEQFTQISEFFNRQHNVDSPIEFGGGITLGNTEIIASEFLLRYYANGGQLIEHDQIVLDKSIAMKTLVELAKFMSSAHHLEAAWWQASVEQFERGDLAMLIIYMNLFSYISTKNILPLIGCAPVPGNRPLFGGGSLGMSRYSDKITEVSQFFDWIFSKEISEQIALLGGSVAQDCLFQNQKIMHHYPWFNLVQQNYVHGVRENQLNNGQSINLRQVERIIGEHITLWLTAKCDSELIIDYLNHELKRQLSSICS</sequence>
<feature type="domain" description="HTH lacI-type" evidence="5">
    <location>
        <begin position="2"/>
        <end position="56"/>
    </location>
</feature>
<accession>A0A495RIY7</accession>
<keyword evidence="3 7" id="KW-0238">DNA-binding</keyword>
<dbReference type="EMBL" id="RBWY01000001">
    <property type="protein sequence ID" value="RKS87126.1"/>
    <property type="molecule type" value="Genomic_DNA"/>
</dbReference>
<evidence type="ECO:0000313" key="8">
    <source>
        <dbReference type="Proteomes" id="UP000278542"/>
    </source>
</evidence>
<dbReference type="PANTHER" id="PTHR30146">
    <property type="entry name" value="LACI-RELATED TRANSCRIPTIONAL REPRESSOR"/>
    <property type="match status" value="1"/>
</dbReference>
<dbReference type="Gene3D" id="3.40.190.10">
    <property type="entry name" value="Periplasmic binding protein-like II"/>
    <property type="match status" value="2"/>
</dbReference>
<dbReference type="InterPro" id="IPR001387">
    <property type="entry name" value="Cro/C1-type_HTH"/>
</dbReference>
<dbReference type="SMART" id="SM00354">
    <property type="entry name" value="HTH_LACI"/>
    <property type="match status" value="1"/>
</dbReference>
<dbReference type="PROSITE" id="PS50932">
    <property type="entry name" value="HTH_LACI_2"/>
    <property type="match status" value="1"/>
</dbReference>
<dbReference type="Pfam" id="PF00356">
    <property type="entry name" value="LacI"/>
    <property type="match status" value="1"/>
</dbReference>
<dbReference type="AlphaFoldDB" id="A0A495RIY7"/>
<dbReference type="CDD" id="cd01392">
    <property type="entry name" value="HTH_LacI"/>
    <property type="match status" value="1"/>
</dbReference>
<dbReference type="SUPFAM" id="SSF53822">
    <property type="entry name" value="Periplasmic binding protein-like I"/>
    <property type="match status" value="1"/>
</dbReference>
<dbReference type="PRINTS" id="PR00036">
    <property type="entry name" value="HTHLACI"/>
</dbReference>
<proteinExistence type="predicted"/>
<keyword evidence="2" id="KW-0805">Transcription regulation</keyword>
<evidence type="ECO:0000259" key="6">
    <source>
        <dbReference type="PROSITE" id="PS50943"/>
    </source>
</evidence>
<dbReference type="PROSITE" id="PS50943">
    <property type="entry name" value="HTH_CROC1"/>
    <property type="match status" value="1"/>
</dbReference>
<organism evidence="7 8">
    <name type="scientific">Orbus hercynius</name>
    <dbReference type="NCBI Taxonomy" id="593135"/>
    <lineage>
        <taxon>Bacteria</taxon>
        <taxon>Pseudomonadati</taxon>
        <taxon>Pseudomonadota</taxon>
        <taxon>Gammaproteobacteria</taxon>
        <taxon>Orbales</taxon>
        <taxon>Orbaceae</taxon>
        <taxon>Orbus</taxon>
    </lineage>
</organism>
<evidence type="ECO:0000256" key="2">
    <source>
        <dbReference type="ARBA" id="ARBA00023015"/>
    </source>
</evidence>
<dbReference type="SUPFAM" id="SSF53850">
    <property type="entry name" value="Periplasmic binding protein-like II"/>
    <property type="match status" value="1"/>
</dbReference>
<dbReference type="Pfam" id="PF01547">
    <property type="entry name" value="SBP_bac_1"/>
    <property type="match status" value="1"/>
</dbReference>
<dbReference type="Gene3D" id="3.40.50.2300">
    <property type="match status" value="2"/>
</dbReference>
<dbReference type="RefSeq" id="WP_121144043.1">
    <property type="nucleotide sequence ID" value="NZ_RBWY01000001.1"/>
</dbReference>
<dbReference type="GO" id="GO:0000976">
    <property type="term" value="F:transcription cis-regulatory region binding"/>
    <property type="evidence" value="ECO:0007669"/>
    <property type="project" value="TreeGrafter"/>
</dbReference>
<name>A0A495RIY7_9GAMM</name>